<keyword evidence="8" id="KW-1185">Reference proteome</keyword>
<dbReference type="GO" id="GO:0020037">
    <property type="term" value="F:heme binding"/>
    <property type="evidence" value="ECO:0007669"/>
    <property type="project" value="InterPro"/>
</dbReference>
<dbReference type="Pfam" id="PF09459">
    <property type="entry name" value="EB_dh"/>
    <property type="match status" value="1"/>
</dbReference>
<accession>A0A939GF42</accession>
<dbReference type="GO" id="GO:0046872">
    <property type="term" value="F:metal ion binding"/>
    <property type="evidence" value="ECO:0007669"/>
    <property type="project" value="UniProtKB-KW"/>
</dbReference>
<protein>
    <recommendedName>
        <fullName evidence="6">Cytochrome c-552/DMSO reductase-like haem-binding domain-containing protein</fullName>
    </recommendedName>
</protein>
<evidence type="ECO:0000256" key="1">
    <source>
        <dbReference type="ARBA" id="ARBA00022448"/>
    </source>
</evidence>
<evidence type="ECO:0000256" key="3">
    <source>
        <dbReference type="ARBA" id="ARBA00022723"/>
    </source>
</evidence>
<keyword evidence="4" id="KW-0249">Electron transport</keyword>
<evidence type="ECO:0000313" key="7">
    <source>
        <dbReference type="EMBL" id="MBO0936335.1"/>
    </source>
</evidence>
<name>A0A939GF42_9BACT</name>
<evidence type="ECO:0000256" key="5">
    <source>
        <dbReference type="ARBA" id="ARBA00023004"/>
    </source>
</evidence>
<gene>
    <name evidence="7" type="ORF">J2I47_07220</name>
</gene>
<comment type="caution">
    <text evidence="7">The sequence shown here is derived from an EMBL/GenBank/DDBJ whole genome shotgun (WGS) entry which is preliminary data.</text>
</comment>
<keyword evidence="2" id="KW-0349">Heme</keyword>
<dbReference type="Gene3D" id="2.60.40.1190">
    <property type="match status" value="1"/>
</dbReference>
<feature type="domain" description="Cytochrome c-552/DMSO reductase-like haem-binding" evidence="6">
    <location>
        <begin position="64"/>
        <end position="436"/>
    </location>
</feature>
<dbReference type="AlphaFoldDB" id="A0A939GF42"/>
<organism evidence="7 8">
    <name type="scientific">Fibrella rubiginis</name>
    <dbReference type="NCBI Taxonomy" id="2817060"/>
    <lineage>
        <taxon>Bacteria</taxon>
        <taxon>Pseudomonadati</taxon>
        <taxon>Bacteroidota</taxon>
        <taxon>Cytophagia</taxon>
        <taxon>Cytophagales</taxon>
        <taxon>Spirosomataceae</taxon>
        <taxon>Fibrella</taxon>
    </lineage>
</organism>
<dbReference type="RefSeq" id="WP_207363902.1">
    <property type="nucleotide sequence ID" value="NZ_JAFMYV010000003.1"/>
</dbReference>
<evidence type="ECO:0000256" key="2">
    <source>
        <dbReference type="ARBA" id="ARBA00022617"/>
    </source>
</evidence>
<evidence type="ECO:0000259" key="6">
    <source>
        <dbReference type="Pfam" id="PF09459"/>
    </source>
</evidence>
<dbReference type="InterPro" id="IPR019020">
    <property type="entry name" value="Cyt-c552/DMSO_Rdtase_haem-bd"/>
</dbReference>
<reference evidence="7" key="1">
    <citation type="submission" date="2021-03" db="EMBL/GenBank/DDBJ databases">
        <title>Fibrella sp. HMF5335 genome sequencing and assembly.</title>
        <authorList>
            <person name="Kang H."/>
            <person name="Kim H."/>
            <person name="Bae S."/>
            <person name="Joh K."/>
        </authorList>
    </citation>
    <scope>NUCLEOTIDE SEQUENCE</scope>
    <source>
        <strain evidence="7">HMF5335</strain>
    </source>
</reference>
<dbReference type="EMBL" id="JAFMYV010000003">
    <property type="protein sequence ID" value="MBO0936335.1"/>
    <property type="molecule type" value="Genomic_DNA"/>
</dbReference>
<keyword evidence="1" id="KW-0813">Transport</keyword>
<proteinExistence type="predicted"/>
<sequence>MKSSSSRLILLFFSFTVLLIYNASCEYKTQEVAPVVEKDQSSTTELVAIKTTTPPAIDGSIEAAWATAPMLKLTPTVPDPGNGLFSGYINDKMPTTLRALYDDNTIYFLAEYADNTKSVQVTPWYFNPATKLWAQEGTSKSFDQNGVMTRIGFGEDKIAMLWNIDASTPKFVSQTCYASCHVFTPYLDYSVTPAVQRANATSGNHYTGGINEKIDMWWGHLGRDVIFDQMDDNYQDWAGGPAVTNLTGGNANGRHVDDIVVSGTSTTWPNRPTYTAAKPQGTINNRQSLKLDGTGAAVNVPMWVVPNATNAYYVLASDTLSNRAVKITKVSSTGILSYNGGSIDPTVGTDYQRIGDAVTGGIGPKVIPSYIASPLIDGRADITCKAVHTGSGWVVEYKRALKTKDVLKQDIDFSSLTDQQFGFAVWDQSNNQHAIHTDLVLKFKK</sequence>
<keyword evidence="5" id="KW-0408">Iron</keyword>
<keyword evidence="3" id="KW-0479">Metal-binding</keyword>
<dbReference type="SUPFAM" id="SSF49344">
    <property type="entry name" value="CBD9-like"/>
    <property type="match status" value="1"/>
</dbReference>
<evidence type="ECO:0000256" key="4">
    <source>
        <dbReference type="ARBA" id="ARBA00022982"/>
    </source>
</evidence>
<evidence type="ECO:0000313" key="8">
    <source>
        <dbReference type="Proteomes" id="UP000664034"/>
    </source>
</evidence>
<dbReference type="Proteomes" id="UP000664034">
    <property type="component" value="Unassembled WGS sequence"/>
</dbReference>